<keyword evidence="4 5" id="KW-0961">Cell wall biogenesis/degradation</keyword>
<comment type="pathway">
    <text evidence="5">Cell wall biogenesis; teichoic acid biosynthesis.</text>
</comment>
<comment type="similarity">
    <text evidence="5">Belongs to the glycosyltransferase 26 family. TagA/TarA subfamily.</text>
</comment>
<evidence type="ECO:0000313" key="6">
    <source>
        <dbReference type="EMBL" id="MEQ3354222.1"/>
    </source>
</evidence>
<accession>A0ABV1J7R7</accession>
<keyword evidence="2 5" id="KW-0808">Transferase</keyword>
<evidence type="ECO:0000313" key="7">
    <source>
        <dbReference type="Proteomes" id="UP001481872"/>
    </source>
</evidence>
<keyword evidence="3 5" id="KW-0777">Teichoic acid biosynthesis</keyword>
<dbReference type="HAMAP" id="MF_02070">
    <property type="entry name" value="TagA_TarA"/>
    <property type="match status" value="1"/>
</dbReference>
<organism evidence="6 7">
    <name type="scientific">Aedoeadaptatus acetigenes</name>
    <dbReference type="NCBI Taxonomy" id="2981723"/>
    <lineage>
        <taxon>Bacteria</taxon>
        <taxon>Bacillati</taxon>
        <taxon>Bacillota</taxon>
        <taxon>Tissierellia</taxon>
        <taxon>Tissierellales</taxon>
        <taxon>Peptoniphilaceae</taxon>
        <taxon>Aedoeadaptatus</taxon>
    </lineage>
</organism>
<proteinExistence type="inferred from homology"/>
<reference evidence="6 7" key="1">
    <citation type="submission" date="2024-04" db="EMBL/GenBank/DDBJ databases">
        <title>Human intestinal bacterial collection.</title>
        <authorList>
            <person name="Pauvert C."/>
            <person name="Hitch T.C.A."/>
            <person name="Clavel T."/>
        </authorList>
    </citation>
    <scope>NUCLEOTIDE SEQUENCE [LARGE SCALE GENOMIC DNA]</scope>
    <source>
        <strain evidence="6 7">CLA-SR-H026</strain>
    </source>
</reference>
<dbReference type="NCBIfam" id="TIGR00696">
    <property type="entry name" value="wecG_tagA_cpsF"/>
    <property type="match status" value="1"/>
</dbReference>
<evidence type="ECO:0000256" key="4">
    <source>
        <dbReference type="ARBA" id="ARBA00023316"/>
    </source>
</evidence>
<dbReference type="EMBL" id="JBBNPS010000029">
    <property type="protein sequence ID" value="MEQ3354222.1"/>
    <property type="molecule type" value="Genomic_DNA"/>
</dbReference>
<evidence type="ECO:0000256" key="5">
    <source>
        <dbReference type="HAMAP-Rule" id="MF_02070"/>
    </source>
</evidence>
<evidence type="ECO:0000256" key="3">
    <source>
        <dbReference type="ARBA" id="ARBA00022944"/>
    </source>
</evidence>
<gene>
    <name evidence="6" type="ORF">AAA081_07950</name>
</gene>
<dbReference type="PANTHER" id="PTHR34136:SF1">
    <property type="entry name" value="UDP-N-ACETYL-D-MANNOSAMINURONIC ACID TRANSFERASE"/>
    <property type="match status" value="1"/>
</dbReference>
<evidence type="ECO:0000256" key="1">
    <source>
        <dbReference type="ARBA" id="ARBA00022676"/>
    </source>
</evidence>
<dbReference type="CDD" id="cd06533">
    <property type="entry name" value="Glyco_transf_WecG_TagA"/>
    <property type="match status" value="1"/>
</dbReference>
<dbReference type="Proteomes" id="UP001481872">
    <property type="component" value="Unassembled WGS sequence"/>
</dbReference>
<dbReference type="InterPro" id="IPR034714">
    <property type="entry name" value="TagA_TarA"/>
</dbReference>
<comment type="catalytic activity">
    <reaction evidence="5">
        <text>UDP-N-acetyl-alpha-D-mannosamine + N-acetyl-alpha-D-glucosaminyl-di-trans,octa-cis-undecaprenyl diphosphate = N-acetyl-beta-D-mannosaminyl-(1-&gt;4)-N-acetyl-alpha-D-glucosaminyl di-trans,octa-cis-undecaprenyl diphosphate + UDP + H(+)</text>
        <dbReference type="Rhea" id="RHEA:16053"/>
        <dbReference type="ChEBI" id="CHEBI:15378"/>
        <dbReference type="ChEBI" id="CHEBI:58223"/>
        <dbReference type="ChEBI" id="CHEBI:62959"/>
        <dbReference type="ChEBI" id="CHEBI:68623"/>
        <dbReference type="ChEBI" id="CHEBI:132210"/>
        <dbReference type="EC" id="2.4.1.187"/>
    </reaction>
</comment>
<dbReference type="RefSeq" id="WP_349054523.1">
    <property type="nucleotide sequence ID" value="NZ_JBBNPS010000029.1"/>
</dbReference>
<comment type="function">
    <text evidence="5">Catalyzes the conversion of GlcNAc-PP-undecaprenol into ManNAc-GlcNAc-PP-undecaprenol, the first committed lipid intermediate in the de novo synthesis of teichoic acid.</text>
</comment>
<sequence length="271" mass="30195">MSSTFYNPKDKIKIFNTVVDPVSEKESREILSGFLDEGGFHWIFTPNTEIVMALRDDAEKAAVMNEADLVVPDGIGLVIGSKMGGHPLEERVTGYDLSIYLLELAKEKNERIFFLGGEPNVAAEAKKRVEEKYGPIVAAEHHGYFKGAHRGYENSEEEAAVIRAINESGASILFVGLGFPKQEQFLLNNRDKLENIVVAIGNGGVLDVLAGKAKRAPDIFIRLHLEWFYRLLKNPSRIGRQMAIPKFLWTIARNKKAVTVVKENRGGSHES</sequence>
<name>A0ABV1J7R7_9FIRM</name>
<evidence type="ECO:0000256" key="2">
    <source>
        <dbReference type="ARBA" id="ARBA00022679"/>
    </source>
</evidence>
<keyword evidence="1 5" id="KW-0328">Glycosyltransferase</keyword>
<protein>
    <recommendedName>
        <fullName evidence="5">N-acetylglucosaminyldiphosphoundecaprenol N-acetyl-beta-D-mannosaminyltransferase</fullName>
        <ecNumber evidence="5">2.4.1.187</ecNumber>
    </recommendedName>
    <alternativeName>
        <fullName evidence="5">N-acetylmannosaminyltransferase</fullName>
    </alternativeName>
    <alternativeName>
        <fullName evidence="5">UDP-N-acetylmannosamine transferase</fullName>
    </alternativeName>
    <alternativeName>
        <fullName evidence="5">UDP-N-acetylmannosamine:N-acetylglucosaminyl pyrophosphorylundecaprenol N-acetylmannosaminyltransferase</fullName>
    </alternativeName>
</protein>
<keyword evidence="7" id="KW-1185">Reference proteome</keyword>
<dbReference type="Pfam" id="PF03808">
    <property type="entry name" value="Glyco_tran_WecG"/>
    <property type="match status" value="1"/>
</dbReference>
<comment type="caution">
    <text evidence="6">The sequence shown here is derived from an EMBL/GenBank/DDBJ whole genome shotgun (WGS) entry which is preliminary data.</text>
</comment>
<dbReference type="PANTHER" id="PTHR34136">
    <property type="match status" value="1"/>
</dbReference>
<dbReference type="EC" id="2.4.1.187" evidence="5"/>
<dbReference type="InterPro" id="IPR004629">
    <property type="entry name" value="WecG_TagA_CpsF"/>
</dbReference>